<sequence length="317" mass="34379">MRYQASPEPLWNRVAAVAVALAFLSTLARLLLQMPEATPVRRETRIQLRWLAAEGTLPAPLIVAPVPARSAAPVVVARTGPAERPVAVTAPATPTPAPVATAAIPATTWSQRLYGKDGTLAVPEASTARQKSATEQVFEHRDALASGVGERPLEGVVAKMFEDSKKPGESPYAMAARVVHGRDVQPAQARRPPPVAFNPNLHEQKADLGSEATGDAYKAAPIRLEKAPDLKGEASRRIRVAVGDLERRYPRCSAEQRTRWMAPVLAHLDALQRVEYRFSNGADPVEAEHSLPSAADSAYDMARRALWDAERRMKTCS</sequence>
<keyword evidence="2" id="KW-1185">Reference proteome</keyword>
<evidence type="ECO:0000313" key="1">
    <source>
        <dbReference type="EMBL" id="MEA5669477.1"/>
    </source>
</evidence>
<dbReference type="RefSeq" id="WP_323439676.1">
    <property type="nucleotide sequence ID" value="NZ_JAYFUH010000254.1"/>
</dbReference>
<dbReference type="Proteomes" id="UP001301653">
    <property type="component" value="Unassembled WGS sequence"/>
</dbReference>
<dbReference type="EMBL" id="JAYFUH010000254">
    <property type="protein sequence ID" value="MEA5669477.1"/>
    <property type="molecule type" value="Genomic_DNA"/>
</dbReference>
<organism evidence="1 2">
    <name type="scientific">Stenotrophomonas capsici</name>
    <dbReference type="NCBI Taxonomy" id="3110230"/>
    <lineage>
        <taxon>Bacteria</taxon>
        <taxon>Pseudomonadati</taxon>
        <taxon>Pseudomonadota</taxon>
        <taxon>Gammaproteobacteria</taxon>
        <taxon>Lysobacterales</taxon>
        <taxon>Lysobacteraceae</taxon>
        <taxon>Stenotrophomonas</taxon>
    </lineage>
</organism>
<comment type="caution">
    <text evidence="1">The sequence shown here is derived from an EMBL/GenBank/DDBJ whole genome shotgun (WGS) entry which is preliminary data.</text>
</comment>
<protein>
    <recommendedName>
        <fullName evidence="3">Transmembrane protein</fullName>
    </recommendedName>
</protein>
<evidence type="ECO:0008006" key="3">
    <source>
        <dbReference type="Google" id="ProtNLM"/>
    </source>
</evidence>
<name>A0ABU5V8C2_9GAMM</name>
<accession>A0ABU5V8C2</accession>
<gene>
    <name evidence="1" type="ORF">VA603_18240</name>
</gene>
<reference evidence="1 2" key="1">
    <citation type="submission" date="2023-12" db="EMBL/GenBank/DDBJ databases">
        <title>Stenotrophomonas guangdongensis sp. nov., isolated from wilted pepper plants (Capsicum annuum).</title>
        <authorList>
            <person name="Qiu M."/>
            <person name="Li Y."/>
            <person name="Liu Q."/>
            <person name="Zhang X."/>
            <person name="Huang Y."/>
            <person name="Guo R."/>
            <person name="Hu M."/>
            <person name="Zhou J."/>
            <person name="Zhou X."/>
        </authorList>
    </citation>
    <scope>NUCLEOTIDE SEQUENCE [LARGE SCALE GENOMIC DNA]</scope>
    <source>
        <strain evidence="1 2">MH1</strain>
    </source>
</reference>
<proteinExistence type="predicted"/>
<evidence type="ECO:0000313" key="2">
    <source>
        <dbReference type="Proteomes" id="UP001301653"/>
    </source>
</evidence>